<keyword evidence="3" id="KW-0411">Iron-sulfur</keyword>
<evidence type="ECO:0000256" key="2">
    <source>
        <dbReference type="ARBA" id="ARBA00023004"/>
    </source>
</evidence>
<dbReference type="PROSITE" id="PS00198">
    <property type="entry name" value="4FE4S_FER_1"/>
    <property type="match status" value="1"/>
</dbReference>
<protein>
    <submittedName>
        <fullName evidence="5">MinD superfamily P-loop ATPase, contains an inserted ferredoxin domain</fullName>
    </submittedName>
</protein>
<dbReference type="PANTHER" id="PTHR43534">
    <property type="entry name" value="MIND SUPERFAMILY P-LOOP ATPASE CONTAINING AN INSERTED FERREDOXIN DOMAIN"/>
    <property type="match status" value="1"/>
</dbReference>
<evidence type="ECO:0000256" key="3">
    <source>
        <dbReference type="ARBA" id="ARBA00023014"/>
    </source>
</evidence>
<dbReference type="InterPro" id="IPR002586">
    <property type="entry name" value="CobQ/CobB/MinD/ParA_Nub-bd_dom"/>
</dbReference>
<dbReference type="InterPro" id="IPR017900">
    <property type="entry name" value="4Fe4S_Fe_S_CS"/>
</dbReference>
<dbReference type="SUPFAM" id="SSF52540">
    <property type="entry name" value="P-loop containing nucleoside triphosphate hydrolases"/>
    <property type="match status" value="1"/>
</dbReference>
<dbReference type="Gene3D" id="3.30.70.20">
    <property type="match status" value="1"/>
</dbReference>
<dbReference type="SUPFAM" id="SSF54862">
    <property type="entry name" value="4Fe-4S ferredoxins"/>
    <property type="match status" value="1"/>
</dbReference>
<proteinExistence type="predicted"/>
<gene>
    <name evidence="5" type="ORF">SAMN02745691_01664</name>
</gene>
<dbReference type="Pfam" id="PF00037">
    <property type="entry name" value="Fer4"/>
    <property type="match status" value="2"/>
</dbReference>
<dbReference type="OrthoDB" id="9804603at2"/>
<evidence type="ECO:0000256" key="1">
    <source>
        <dbReference type="ARBA" id="ARBA00022723"/>
    </source>
</evidence>
<keyword evidence="1" id="KW-0479">Metal-binding</keyword>
<dbReference type="RefSeq" id="WP_073993960.1">
    <property type="nucleotide sequence ID" value="NZ_FQYT01000017.1"/>
</dbReference>
<evidence type="ECO:0000313" key="5">
    <source>
        <dbReference type="EMBL" id="SHJ28941.1"/>
    </source>
</evidence>
<keyword evidence="2" id="KW-0408">Iron</keyword>
<organism evidence="5 6">
    <name type="scientific">Parasporobacterium paucivorans DSM 15970</name>
    <dbReference type="NCBI Taxonomy" id="1122934"/>
    <lineage>
        <taxon>Bacteria</taxon>
        <taxon>Bacillati</taxon>
        <taxon>Bacillota</taxon>
        <taxon>Clostridia</taxon>
        <taxon>Lachnospirales</taxon>
        <taxon>Lachnospiraceae</taxon>
        <taxon>Parasporobacterium</taxon>
    </lineage>
</organism>
<dbReference type="EMBL" id="FQYT01000017">
    <property type="protein sequence ID" value="SHJ28941.1"/>
    <property type="molecule type" value="Genomic_DNA"/>
</dbReference>
<feature type="domain" description="4Fe-4S ferredoxin-type" evidence="4">
    <location>
        <begin position="88"/>
        <end position="117"/>
    </location>
</feature>
<dbReference type="GO" id="GO:0051536">
    <property type="term" value="F:iron-sulfur cluster binding"/>
    <property type="evidence" value="ECO:0007669"/>
    <property type="project" value="UniProtKB-KW"/>
</dbReference>
<keyword evidence="6" id="KW-1185">Reference proteome</keyword>
<dbReference type="STRING" id="1122934.SAMN02745691_01664"/>
<dbReference type="Proteomes" id="UP000184342">
    <property type="component" value="Unassembled WGS sequence"/>
</dbReference>
<dbReference type="InterPro" id="IPR017896">
    <property type="entry name" value="4Fe4S_Fe-S-bd"/>
</dbReference>
<dbReference type="CDD" id="cd03110">
    <property type="entry name" value="SIMIBI_bact_arch"/>
    <property type="match status" value="1"/>
</dbReference>
<dbReference type="PANTHER" id="PTHR43534:SF1">
    <property type="entry name" value="4FE-4S CLUSTER CONTAINING PARA FAMILY ATPASE PROTEIN"/>
    <property type="match status" value="1"/>
</dbReference>
<sequence>MKQLLILSGKGGTGKTTVAGAFIRLSNARAYADCDVDAPNLHLIMNQFTEPVRTDYYGLPKAEIDTDKCIQCDLCRQNCRFDAISADEVYKVDAFACEGCGVCEAICPVGAIVLVPSVAGELMLYSDGGKVFSTAQLKMGSGTSGMLVTEVKKQLKSADVNAELAIIDGSPGIGCPVIASISGVDLVLIVAEPSISGISDMERVIKMAQTFQTKTAVCINKYDTNLVNSDRIESFCRDNGIAFTGRIPFDPNAVKAINEGLTIVDIDCRSGDAARAVYDNTMKILYENMEE</sequence>
<accession>A0A1M6I372</accession>
<evidence type="ECO:0000259" key="4">
    <source>
        <dbReference type="PROSITE" id="PS51379"/>
    </source>
</evidence>
<name>A0A1M6I372_9FIRM</name>
<dbReference type="PROSITE" id="PS51379">
    <property type="entry name" value="4FE4S_FER_2"/>
    <property type="match status" value="2"/>
</dbReference>
<dbReference type="GO" id="GO:0046872">
    <property type="term" value="F:metal ion binding"/>
    <property type="evidence" value="ECO:0007669"/>
    <property type="project" value="UniProtKB-KW"/>
</dbReference>
<dbReference type="InterPro" id="IPR027417">
    <property type="entry name" value="P-loop_NTPase"/>
</dbReference>
<feature type="domain" description="4Fe-4S ferredoxin-type" evidence="4">
    <location>
        <begin position="60"/>
        <end position="87"/>
    </location>
</feature>
<evidence type="ECO:0000313" key="6">
    <source>
        <dbReference type="Proteomes" id="UP000184342"/>
    </source>
</evidence>
<dbReference type="AlphaFoldDB" id="A0A1M6I372"/>
<dbReference type="Pfam" id="PF01656">
    <property type="entry name" value="CbiA"/>
    <property type="match status" value="1"/>
</dbReference>
<reference evidence="5 6" key="1">
    <citation type="submission" date="2016-11" db="EMBL/GenBank/DDBJ databases">
        <authorList>
            <person name="Jaros S."/>
            <person name="Januszkiewicz K."/>
            <person name="Wedrychowicz H."/>
        </authorList>
    </citation>
    <scope>NUCLEOTIDE SEQUENCE [LARGE SCALE GENOMIC DNA]</scope>
    <source>
        <strain evidence="5 6">DSM 15970</strain>
    </source>
</reference>
<dbReference type="Gene3D" id="3.40.50.300">
    <property type="entry name" value="P-loop containing nucleotide triphosphate hydrolases"/>
    <property type="match status" value="1"/>
</dbReference>